<keyword evidence="3" id="KW-0325">Glycoprotein</keyword>
<evidence type="ECO:0000259" key="6">
    <source>
        <dbReference type="PROSITE" id="PS51211"/>
    </source>
</evidence>
<dbReference type="GO" id="GO:0045735">
    <property type="term" value="F:nutrient reservoir activity"/>
    <property type="evidence" value="ECO:0007669"/>
    <property type="project" value="UniProtKB-KW"/>
</dbReference>
<proteinExistence type="predicted"/>
<reference evidence="7 8" key="2">
    <citation type="submission" date="2017-04" db="EMBL/GenBank/DDBJ databases">
        <title>CpG methylation of centromeres and impact of large insertions on vertebrate speciation.</title>
        <authorList>
            <person name="Ichikawa K."/>
            <person name="Yoshimura J."/>
            <person name="Morishita S."/>
        </authorList>
    </citation>
    <scope>NUCLEOTIDE SEQUENCE</scope>
    <source>
        <strain evidence="7 8">HSOK</strain>
    </source>
</reference>
<keyword evidence="2" id="KW-0758">Storage protein</keyword>
<dbReference type="InterPro" id="IPR015817">
    <property type="entry name" value="Vitellinogen_open_b-sht_sub1"/>
</dbReference>
<reference evidence="7" key="3">
    <citation type="submission" date="2025-08" db="UniProtKB">
        <authorList>
            <consortium name="Ensembl"/>
        </authorList>
    </citation>
    <scope>IDENTIFICATION</scope>
    <source>
        <strain evidence="7">HSOK</strain>
    </source>
</reference>
<protein>
    <recommendedName>
        <fullName evidence="6">Vitellogenin domain-containing protein</fullName>
    </recommendedName>
</protein>
<dbReference type="InterPro" id="IPR050733">
    <property type="entry name" value="Vitellogenin/Apolipophorin"/>
</dbReference>
<evidence type="ECO:0000256" key="4">
    <source>
        <dbReference type="PROSITE-ProRule" id="PRU00557"/>
    </source>
</evidence>
<dbReference type="Ensembl" id="ENSORLT00015034405.1">
    <property type="protein sequence ID" value="ENSORLP00015032693.1"/>
    <property type="gene ID" value="ENSORLG00015017830.1"/>
</dbReference>
<dbReference type="InterPro" id="IPR015819">
    <property type="entry name" value="Lipid_transp_b-sht_shell"/>
</dbReference>
<dbReference type="SUPFAM" id="SSF48431">
    <property type="entry name" value="Lipovitellin-phosvitin complex, superhelical domain"/>
    <property type="match status" value="1"/>
</dbReference>
<dbReference type="SMART" id="SM01169">
    <property type="entry name" value="DUF1943"/>
    <property type="match status" value="1"/>
</dbReference>
<dbReference type="InterPro" id="IPR015816">
    <property type="entry name" value="Vitellinogen_b-sht_N"/>
</dbReference>
<dbReference type="InterPro" id="IPR001747">
    <property type="entry name" value="Vitellogenin_N"/>
</dbReference>
<dbReference type="InterPro" id="IPR015255">
    <property type="entry name" value="Vitellinogen_open_b-sht"/>
</dbReference>
<reference key="1">
    <citation type="journal article" date="2007" name="Nature">
        <title>The medaka draft genome and insights into vertebrate genome evolution.</title>
        <authorList>
            <person name="Kasahara M."/>
            <person name="Naruse K."/>
            <person name="Sasaki S."/>
            <person name="Nakatani Y."/>
            <person name="Qu W."/>
            <person name="Ahsan B."/>
            <person name="Yamada T."/>
            <person name="Nagayasu Y."/>
            <person name="Doi K."/>
            <person name="Kasai Y."/>
            <person name="Jindo T."/>
            <person name="Kobayashi D."/>
            <person name="Shimada A."/>
            <person name="Toyoda A."/>
            <person name="Kuroki Y."/>
            <person name="Fujiyama A."/>
            <person name="Sasaki T."/>
            <person name="Shimizu A."/>
            <person name="Asakawa S."/>
            <person name="Shimizu N."/>
            <person name="Hashimoto S."/>
            <person name="Yang J."/>
            <person name="Lee Y."/>
            <person name="Matsushima K."/>
            <person name="Sugano S."/>
            <person name="Sakaizumi M."/>
            <person name="Narita T."/>
            <person name="Ohishi K."/>
            <person name="Haga S."/>
            <person name="Ohta F."/>
            <person name="Nomoto H."/>
            <person name="Nogata K."/>
            <person name="Morishita T."/>
            <person name="Endo T."/>
            <person name="Shin-I T."/>
            <person name="Takeda H."/>
            <person name="Morishita S."/>
            <person name="Kohara Y."/>
        </authorList>
    </citation>
    <scope>NUCLEOTIDE SEQUENCE [LARGE SCALE GENOMIC DNA]</scope>
    <source>
        <strain>Hd-rR</strain>
    </source>
</reference>
<dbReference type="Proteomes" id="UP000265200">
    <property type="component" value="Chromosome 4"/>
</dbReference>
<reference evidence="7" key="4">
    <citation type="submission" date="2025-09" db="UniProtKB">
        <authorList>
            <consortium name="Ensembl"/>
        </authorList>
    </citation>
    <scope>IDENTIFICATION</scope>
    <source>
        <strain evidence="7">HSOK</strain>
    </source>
</reference>
<dbReference type="InterPro" id="IPR011030">
    <property type="entry name" value="Lipovitellin_superhlx_dom"/>
</dbReference>
<evidence type="ECO:0000313" key="7">
    <source>
        <dbReference type="Ensembl" id="ENSORLP00015032693.1"/>
    </source>
</evidence>
<dbReference type="PROSITE" id="PS51211">
    <property type="entry name" value="VITELLOGENIN"/>
    <property type="match status" value="1"/>
</dbReference>
<dbReference type="SMART" id="SM00638">
    <property type="entry name" value="LPD_N"/>
    <property type="match status" value="1"/>
</dbReference>
<dbReference type="Gene3D" id="1.25.10.20">
    <property type="entry name" value="Vitellinogen, superhelical"/>
    <property type="match status" value="1"/>
</dbReference>
<organism evidence="7 8">
    <name type="scientific">Oryzias latipes</name>
    <name type="common">Japanese rice fish</name>
    <name type="synonym">Japanese killifish</name>
    <dbReference type="NCBI Taxonomy" id="8090"/>
    <lineage>
        <taxon>Eukaryota</taxon>
        <taxon>Metazoa</taxon>
        <taxon>Chordata</taxon>
        <taxon>Craniata</taxon>
        <taxon>Vertebrata</taxon>
        <taxon>Euteleostomi</taxon>
        <taxon>Actinopterygii</taxon>
        <taxon>Neopterygii</taxon>
        <taxon>Teleostei</taxon>
        <taxon>Neoteleostei</taxon>
        <taxon>Acanthomorphata</taxon>
        <taxon>Ovalentaria</taxon>
        <taxon>Atherinomorphae</taxon>
        <taxon>Beloniformes</taxon>
        <taxon>Adrianichthyidae</taxon>
        <taxon>Oryziinae</taxon>
        <taxon>Oryzias</taxon>
    </lineage>
</organism>
<evidence type="ECO:0000256" key="3">
    <source>
        <dbReference type="ARBA" id="ARBA00023180"/>
    </source>
</evidence>
<dbReference type="Gene3D" id="2.30.230.10">
    <property type="entry name" value="Lipovitellin, beta-sheet shell regions, chain A"/>
    <property type="match status" value="1"/>
</dbReference>
<feature type="domain" description="Vitellogenin" evidence="6">
    <location>
        <begin position="6"/>
        <end position="588"/>
    </location>
</feature>
<feature type="region of interest" description="Disordered" evidence="5">
    <location>
        <begin position="956"/>
        <end position="996"/>
    </location>
</feature>
<keyword evidence="4" id="KW-1015">Disulfide bond</keyword>
<dbReference type="Gene3D" id="2.20.80.10">
    <property type="entry name" value="Lipovitellin-phosvitin complex, chain A, domain 4"/>
    <property type="match status" value="1"/>
</dbReference>
<dbReference type="GO" id="GO:0005319">
    <property type="term" value="F:lipid transporter activity"/>
    <property type="evidence" value="ECO:0007669"/>
    <property type="project" value="InterPro"/>
</dbReference>
<feature type="disulfide bond" evidence="4">
    <location>
        <begin position="143"/>
        <end position="169"/>
    </location>
</feature>
<evidence type="ECO:0000313" key="8">
    <source>
        <dbReference type="Proteomes" id="UP000265200"/>
    </source>
</evidence>
<dbReference type="AlphaFoldDB" id="A0A3P9JKL1"/>
<dbReference type="FunFam" id="2.20.50.20:FF:000002">
    <property type="entry name" value="Vitellogenin"/>
    <property type="match status" value="1"/>
</dbReference>
<dbReference type="Pfam" id="PF01347">
    <property type="entry name" value="Vitellogenin_N"/>
    <property type="match status" value="2"/>
</dbReference>
<dbReference type="Gene3D" id="2.20.50.20">
    <property type="entry name" value="Lipovitellin. Chain A, domain 3"/>
    <property type="match status" value="2"/>
</dbReference>
<evidence type="ECO:0000256" key="1">
    <source>
        <dbReference type="ARBA" id="ARBA00022729"/>
    </source>
</evidence>
<dbReference type="SUPFAM" id="SSF56968">
    <property type="entry name" value="Lipovitellin-phosvitin complex, beta-sheet shell regions"/>
    <property type="match status" value="2"/>
</dbReference>
<dbReference type="Pfam" id="PF09172">
    <property type="entry name" value="Vit_open_b-sht"/>
    <property type="match status" value="1"/>
</dbReference>
<evidence type="ECO:0000256" key="5">
    <source>
        <dbReference type="SAM" id="MobiDB-lite"/>
    </source>
</evidence>
<keyword evidence="1" id="KW-0732">Signal</keyword>
<accession>A0A3P9JKL1</accession>
<name>A0A3P9JKL1_ORYLA</name>
<evidence type="ECO:0000256" key="2">
    <source>
        <dbReference type="ARBA" id="ARBA00022761"/>
    </source>
</evidence>
<dbReference type="PANTHER" id="PTHR23345:SF9">
    <property type="entry name" value="VITELLOGENIN-RELATED"/>
    <property type="match status" value="1"/>
</dbReference>
<comment type="caution">
    <text evidence="4">Lacks conserved residue(s) required for the propagation of feature annotation.</text>
</comment>
<dbReference type="PANTHER" id="PTHR23345">
    <property type="entry name" value="VITELLOGENIN-RELATED"/>
    <property type="match status" value="1"/>
</dbReference>
<sequence>FFIFKLDNILDLVSSQLVSIMNGLPDEGLAGDGPNLSCKFLISALDQNMYTLKLVARKMSEFNSIWPNDHAEPVVNIPETLAPEFEIPIKFESRNGAVGKIYVPEALSDLLLKIYRGFLSILHLTVKKKHVYDLKEAGIKGVCRTLYSVNEDLRAERIFVTQTRDMNHCQERIYTDMGLNDSKVESRLIFCRQKSKSLRGSTSYNYVLKQVPRGIMILEANVNELIQFSPLSERYGAAQTESRETMVFHLCWVSSSWMKYEFSNEFEWTPLQQVKVKDLQLDHAPLKYLELIQLLRLDRTILKMCLLLTFLSCFLRLWILEVIPPTGMSASVRFIKEKFQAEDLSVTEAIRTLFAAVHMVTANPESIKLFEKTANSTPTQFFLGYGTMISKYCAESDVCPVEYINPIQKRLSEAVSKGETEDIILYVKVLGNAGHPSSLKSITKNVPIHGTTAKEPRMVQELALQLYMDKTLDPELRMLSCIFLFETNPSMALISTLANAVKSEENLQVASFTYSHMKSLSRSASMIHPSVAAACNVAMKILSPKLDRLSLRYSKAVYGEAYSSSLMVGAAATAFYINDAATFLPRSVVAKTKAFFVGAAAVVVEIGMRTDGLQETLLKTPSISDSADRITKMKHVIKLSQWRSLSNNKPLGPCYVKLFGQEIASASIDKPMIEWAIEVVPSVQIYDIKALKTVLLSGVSFNYAMPVMFTEVRRITPTSSGVSLELSFYSAAVVKVKPTLSPRLPEDFPLYRLLKTDLELQTEITPSFAMDTYAVMGTNSPLYHAFIMSIVKFNSNLPSKISVKLDIKEGDFKIDALPVSSPENFPTGSAESFAVIRNILDPTSGKFFFPAIDIFRNHSTGKCQTQGSTQRYFPKYRAIGLKACFKVATENAGFIHDTALYRIIGSQNASFSIKPSKKCSEKVERLEMEVKVGAKAAEKILKQINWKDKTVTVLSNSSSSSSAKHSSKFSSSSSSSASHRSNSGSSSINSCSSSRRNRLSSSRSFSNSSRSSSASSLASLFSWLLLMLQTYFHCSTDNDKYIYEEFNLKYKLAVPPKEYAIVFDATTTEICELFKNTVLDENISFLSLSDNTVGKCFNYALKNNKILHALFQNCPEKMFGPYIRNY</sequence>